<feature type="chain" id="PRO_5014849894" evidence="9">
    <location>
        <begin position="20"/>
        <end position="336"/>
    </location>
</feature>
<name>A0A2L0F818_SORCE</name>
<sequence>MHKLGVRSSLPAVALMVLACSSESETGSSSTGDDETGQVTGGGASSTGGGAPSTGGADAAASGGGGTTGESIGGGGMGTGGAESPASNPSPGCGKSGRPESGTVTVDDDHIYTFPDGYDGDTPFPLLMGFHACGNPIDQLINLTRGSAFEAEYVRAVGRSSDPGGCWSYSDDIANVLRIYDDLMDNYCIDMDRVFATGHSSGAQMIVQILTHEPDAEHMNFRAVAPVAASDYGALQVPVPVMYIQGKNDTVRGGDGASTVARFSTANMCQTSSTPYSEVMGCQSSGRTVNPGCISYSGCSEPTIWCSHDDPAYSNTSHGVPCFAVQAMYDFFTDMP</sequence>
<dbReference type="SUPFAM" id="SSF53474">
    <property type="entry name" value="alpha/beta-Hydrolases"/>
    <property type="match status" value="1"/>
</dbReference>
<comment type="subcellular location">
    <subcellularLocation>
        <location evidence="1">Secreted</location>
    </subcellularLocation>
</comment>
<keyword evidence="2" id="KW-0964">Secreted</keyword>
<evidence type="ECO:0000313" key="11">
    <source>
        <dbReference type="Proteomes" id="UP000238348"/>
    </source>
</evidence>
<evidence type="ECO:0000256" key="7">
    <source>
        <dbReference type="ARBA" id="ARBA00023326"/>
    </source>
</evidence>
<keyword evidence="5" id="KW-0378">Hydrolase</keyword>
<feature type="compositionally biased region" description="Gly residues" evidence="8">
    <location>
        <begin position="62"/>
        <end position="81"/>
    </location>
</feature>
<dbReference type="Gene3D" id="3.40.50.1820">
    <property type="entry name" value="alpha/beta hydrolase"/>
    <property type="match status" value="1"/>
</dbReference>
<feature type="signal peptide" evidence="9">
    <location>
        <begin position="1"/>
        <end position="19"/>
    </location>
</feature>
<dbReference type="InterPro" id="IPR029058">
    <property type="entry name" value="AB_hydrolase_fold"/>
</dbReference>
<evidence type="ECO:0000256" key="1">
    <source>
        <dbReference type="ARBA" id="ARBA00004613"/>
    </source>
</evidence>
<protein>
    <submittedName>
        <fullName evidence="10">Uncharacterized protein</fullName>
    </submittedName>
</protein>
<evidence type="ECO:0000256" key="4">
    <source>
        <dbReference type="ARBA" id="ARBA00022729"/>
    </source>
</evidence>
<dbReference type="PROSITE" id="PS51257">
    <property type="entry name" value="PROKAR_LIPOPROTEIN"/>
    <property type="match status" value="1"/>
</dbReference>
<dbReference type="InterPro" id="IPR043595">
    <property type="entry name" value="FaeB/C/D"/>
</dbReference>
<dbReference type="EMBL" id="CP012673">
    <property type="protein sequence ID" value="AUX47710.1"/>
    <property type="molecule type" value="Genomic_DNA"/>
</dbReference>
<keyword evidence="6" id="KW-0119">Carbohydrate metabolism</keyword>
<evidence type="ECO:0000256" key="9">
    <source>
        <dbReference type="SAM" id="SignalP"/>
    </source>
</evidence>
<dbReference type="PANTHER" id="PTHR38050">
    <property type="match status" value="1"/>
</dbReference>
<feature type="compositionally biased region" description="Gly residues" evidence="8">
    <location>
        <begin position="39"/>
        <end position="53"/>
    </location>
</feature>
<evidence type="ECO:0000256" key="2">
    <source>
        <dbReference type="ARBA" id="ARBA00022525"/>
    </source>
</evidence>
<organism evidence="10 11">
    <name type="scientific">Sorangium cellulosum</name>
    <name type="common">Polyangium cellulosum</name>
    <dbReference type="NCBI Taxonomy" id="56"/>
    <lineage>
        <taxon>Bacteria</taxon>
        <taxon>Pseudomonadati</taxon>
        <taxon>Myxococcota</taxon>
        <taxon>Polyangia</taxon>
        <taxon>Polyangiales</taxon>
        <taxon>Polyangiaceae</taxon>
        <taxon>Sorangium</taxon>
    </lineage>
</organism>
<dbReference type="PANTHER" id="PTHR38050:SF2">
    <property type="entry name" value="FERULOYL ESTERASE C-RELATED"/>
    <property type="match status" value="1"/>
</dbReference>
<dbReference type="GO" id="GO:0030600">
    <property type="term" value="F:feruloyl esterase activity"/>
    <property type="evidence" value="ECO:0007669"/>
    <property type="project" value="InterPro"/>
</dbReference>
<gene>
    <name evidence="10" type="ORF">SOCE26_092340</name>
</gene>
<evidence type="ECO:0000256" key="5">
    <source>
        <dbReference type="ARBA" id="ARBA00022801"/>
    </source>
</evidence>
<feature type="region of interest" description="Disordered" evidence="8">
    <location>
        <begin position="24"/>
        <end position="108"/>
    </location>
</feature>
<evidence type="ECO:0000256" key="6">
    <source>
        <dbReference type="ARBA" id="ARBA00023277"/>
    </source>
</evidence>
<keyword evidence="4 9" id="KW-0732">Signal</keyword>
<dbReference type="AlphaFoldDB" id="A0A2L0F818"/>
<evidence type="ECO:0000256" key="8">
    <source>
        <dbReference type="SAM" id="MobiDB-lite"/>
    </source>
</evidence>
<evidence type="ECO:0000256" key="3">
    <source>
        <dbReference type="ARBA" id="ARBA00022651"/>
    </source>
</evidence>
<proteinExistence type="predicted"/>
<dbReference type="GO" id="GO:0005576">
    <property type="term" value="C:extracellular region"/>
    <property type="evidence" value="ECO:0007669"/>
    <property type="project" value="UniProtKB-SubCell"/>
</dbReference>
<evidence type="ECO:0000313" key="10">
    <source>
        <dbReference type="EMBL" id="AUX47710.1"/>
    </source>
</evidence>
<dbReference type="GO" id="GO:0045493">
    <property type="term" value="P:xylan catabolic process"/>
    <property type="evidence" value="ECO:0007669"/>
    <property type="project" value="UniProtKB-KW"/>
</dbReference>
<dbReference type="Proteomes" id="UP000238348">
    <property type="component" value="Chromosome"/>
</dbReference>
<accession>A0A2L0F818</accession>
<reference evidence="10 11" key="1">
    <citation type="submission" date="2015-09" db="EMBL/GenBank/DDBJ databases">
        <title>Sorangium comparison.</title>
        <authorList>
            <person name="Zaburannyi N."/>
            <person name="Bunk B."/>
            <person name="Overmann J."/>
            <person name="Mueller R."/>
        </authorList>
    </citation>
    <scope>NUCLEOTIDE SEQUENCE [LARGE SCALE GENOMIC DNA]</scope>
    <source>
        <strain evidence="10 11">So ce26</strain>
    </source>
</reference>
<keyword evidence="7" id="KW-0624">Polysaccharide degradation</keyword>
<keyword evidence="3" id="KW-0858">Xylan degradation</keyword>